<organism evidence="1 2">
    <name type="scientific">Dictyocaulus viviparus</name>
    <name type="common">Bovine lungworm</name>
    <dbReference type="NCBI Taxonomy" id="29172"/>
    <lineage>
        <taxon>Eukaryota</taxon>
        <taxon>Metazoa</taxon>
        <taxon>Ecdysozoa</taxon>
        <taxon>Nematoda</taxon>
        <taxon>Chromadorea</taxon>
        <taxon>Rhabditida</taxon>
        <taxon>Rhabditina</taxon>
        <taxon>Rhabditomorpha</taxon>
        <taxon>Strongyloidea</taxon>
        <taxon>Metastrongylidae</taxon>
        <taxon>Dictyocaulus</taxon>
    </lineage>
</organism>
<keyword evidence="2" id="KW-1185">Reference proteome</keyword>
<name>A0A0D8Y7A6_DICVI</name>
<gene>
    <name evidence="1" type="ORF">DICVIV_03408</name>
</gene>
<proteinExistence type="predicted"/>
<dbReference type="EMBL" id="KN716205">
    <property type="protein sequence ID" value="KJH50476.1"/>
    <property type="molecule type" value="Genomic_DNA"/>
</dbReference>
<reference evidence="2" key="2">
    <citation type="journal article" date="2016" name="Sci. Rep.">
        <title>Dictyocaulus viviparus genome, variome and transcriptome elucidate lungworm biology and support future intervention.</title>
        <authorList>
            <person name="McNulty S.N."/>
            <person name="Strube C."/>
            <person name="Rosa B.A."/>
            <person name="Martin J.C."/>
            <person name="Tyagi R."/>
            <person name="Choi Y.J."/>
            <person name="Wang Q."/>
            <person name="Hallsworth Pepin K."/>
            <person name="Zhang X."/>
            <person name="Ozersky P."/>
            <person name="Wilson R.K."/>
            <person name="Sternberg P.W."/>
            <person name="Gasser R.B."/>
            <person name="Mitreva M."/>
        </authorList>
    </citation>
    <scope>NUCLEOTIDE SEQUENCE [LARGE SCALE GENOMIC DNA]</scope>
    <source>
        <strain evidence="2">HannoverDv2000</strain>
    </source>
</reference>
<protein>
    <submittedName>
        <fullName evidence="1">Uncharacterized protein</fullName>
    </submittedName>
</protein>
<evidence type="ECO:0000313" key="2">
    <source>
        <dbReference type="Proteomes" id="UP000053766"/>
    </source>
</evidence>
<evidence type="ECO:0000313" key="1">
    <source>
        <dbReference type="EMBL" id="KJH50476.1"/>
    </source>
</evidence>
<accession>A0A0D8Y7A6</accession>
<dbReference type="AlphaFoldDB" id="A0A0D8Y7A6"/>
<dbReference type="OrthoDB" id="5870462at2759"/>
<dbReference type="Proteomes" id="UP000053766">
    <property type="component" value="Unassembled WGS sequence"/>
</dbReference>
<reference evidence="1 2" key="1">
    <citation type="submission" date="2013-11" db="EMBL/GenBank/DDBJ databases">
        <title>Draft genome of the bovine lungworm Dictyocaulus viviparus.</title>
        <authorList>
            <person name="Mitreva M."/>
        </authorList>
    </citation>
    <scope>NUCLEOTIDE SEQUENCE [LARGE SCALE GENOMIC DNA]</scope>
    <source>
        <strain evidence="1 2">HannoverDv2000</strain>
    </source>
</reference>
<sequence length="493" mass="55820">MQLLSLINEIKKSTIALANVAPIWDATLEAIIHILRGKLSAKDPELHPLDYRLSEALRIISFLDEENRLKEKMLSEQFTEFVCKYFNYGVNSKWKSIESPSLDEQSLLDAFFSVPFQSLSSYSIEQYAVVVAMFAARLQLTNERLFLSSIHILGLLASTSTAMKFFGNLDVFDSILSESLSLTLQSHTDAPSFLKDASKFLSGIIHASSSSKSLCKEYNAVGLAHYLCPALTLFKGKCTEIWSWTQMIRFSAVIMTTKWKDLAEYSEPLQMEVTQKIRKKYVVEMLHNMDWNDTVQLERYGVRLTSKVISGAFNLERIVVEQALMFQLKYLPIVYEGSRRIENVVDWKVLLYLQFHSIPLDSVILALSVEKILKLLSTCLDKTEVTYETLDVVAKLISPRLKSVAEACIASLVCIFEKAENCTQLLSCAANAIESFGRTNMERDVTSLCLTIASTQQLNDARFDHVRELHRVIKNAILHAHYAVNNDQCAVFA</sequence>